<dbReference type="InterPro" id="IPR001190">
    <property type="entry name" value="SRCR"/>
</dbReference>
<comment type="caution">
    <text evidence="11">Lacks conserved residue(s) required for the propagation of feature annotation.</text>
</comment>
<dbReference type="InterPro" id="IPR000719">
    <property type="entry name" value="Prot_kinase_dom"/>
</dbReference>
<dbReference type="Proteomes" id="UP000007879">
    <property type="component" value="Unassembled WGS sequence"/>
</dbReference>
<feature type="domain" description="SRCR" evidence="15">
    <location>
        <begin position="432"/>
        <end position="530"/>
    </location>
</feature>
<evidence type="ECO:0000259" key="13">
    <source>
        <dbReference type="PROSITE" id="PS50011"/>
    </source>
</evidence>
<evidence type="ECO:0000256" key="8">
    <source>
        <dbReference type="ARBA" id="ARBA00023157"/>
    </source>
</evidence>
<dbReference type="PROSITE" id="PS00420">
    <property type="entry name" value="SRCR_1"/>
    <property type="match status" value="3"/>
</dbReference>
<dbReference type="Gene3D" id="3.30.200.20">
    <property type="entry name" value="Phosphorylase Kinase, domain 1"/>
    <property type="match status" value="1"/>
</dbReference>
<dbReference type="EnsemblMetazoa" id="XM_019998214.1">
    <property type="protein sequence ID" value="XP_019853773.1"/>
    <property type="gene ID" value="LOC109583040"/>
</dbReference>
<keyword evidence="5" id="KW-0418">Kinase</keyword>
<feature type="transmembrane region" description="Helical" evidence="12">
    <location>
        <begin position="650"/>
        <end position="676"/>
    </location>
</feature>
<keyword evidence="3" id="KW-0677">Repeat</keyword>
<keyword evidence="9" id="KW-0325">Glycoprotein</keyword>
<dbReference type="GO" id="GO:0005524">
    <property type="term" value="F:ATP binding"/>
    <property type="evidence" value="ECO:0007669"/>
    <property type="project" value="UniProtKB-KW"/>
</dbReference>
<feature type="domain" description="EGF-like" evidence="14">
    <location>
        <begin position="279"/>
        <end position="318"/>
    </location>
</feature>
<feature type="domain" description="Protein kinase" evidence="13">
    <location>
        <begin position="731"/>
        <end position="1011"/>
    </location>
</feature>
<dbReference type="Pfam" id="PF00530">
    <property type="entry name" value="SRCR"/>
    <property type="match status" value="4"/>
</dbReference>
<keyword evidence="10" id="KW-0245">EGF-like domain</keyword>
<evidence type="ECO:0000256" key="11">
    <source>
        <dbReference type="PROSITE-ProRule" id="PRU00196"/>
    </source>
</evidence>
<evidence type="ECO:0000313" key="16">
    <source>
        <dbReference type="EnsemblMetazoa" id="XP_019853773.1"/>
    </source>
</evidence>
<evidence type="ECO:0000256" key="2">
    <source>
        <dbReference type="ARBA" id="ARBA00022729"/>
    </source>
</evidence>
<accession>A0AAN0JAR7</accession>
<feature type="domain" description="SRCR" evidence="15">
    <location>
        <begin position="328"/>
        <end position="425"/>
    </location>
</feature>
<dbReference type="GeneID" id="109583040"/>
<name>A0AAN0JAR7_AMPQE</name>
<evidence type="ECO:0000256" key="5">
    <source>
        <dbReference type="ARBA" id="ARBA00022777"/>
    </source>
</evidence>
<keyword evidence="12" id="KW-0472">Membrane</keyword>
<dbReference type="KEGG" id="aqu:109583040"/>
<dbReference type="SUPFAM" id="SSF56112">
    <property type="entry name" value="Protein kinase-like (PK-like)"/>
    <property type="match status" value="1"/>
</dbReference>
<keyword evidence="17" id="KW-1185">Reference proteome</keyword>
<dbReference type="PROSITE" id="PS00109">
    <property type="entry name" value="PROTEIN_KINASE_TYR"/>
    <property type="match status" value="1"/>
</dbReference>
<dbReference type="InterPro" id="IPR011009">
    <property type="entry name" value="Kinase-like_dom_sf"/>
</dbReference>
<keyword evidence="1" id="KW-0808">Transferase</keyword>
<dbReference type="InterPro" id="IPR001245">
    <property type="entry name" value="Ser-Thr/Tyr_kinase_cat_dom"/>
</dbReference>
<evidence type="ECO:0000256" key="1">
    <source>
        <dbReference type="ARBA" id="ARBA00022679"/>
    </source>
</evidence>
<evidence type="ECO:0000259" key="14">
    <source>
        <dbReference type="PROSITE" id="PS50026"/>
    </source>
</evidence>
<dbReference type="InterPro" id="IPR000742">
    <property type="entry name" value="EGF"/>
</dbReference>
<feature type="disulfide bond" evidence="11">
    <location>
        <begin position="501"/>
        <end position="511"/>
    </location>
</feature>
<evidence type="ECO:0000256" key="4">
    <source>
        <dbReference type="ARBA" id="ARBA00022741"/>
    </source>
</evidence>
<dbReference type="Gene3D" id="2.10.25.10">
    <property type="entry name" value="Laminin"/>
    <property type="match status" value="2"/>
</dbReference>
<evidence type="ECO:0008006" key="18">
    <source>
        <dbReference type="Google" id="ProtNLM"/>
    </source>
</evidence>
<keyword evidence="4" id="KW-0547">Nucleotide-binding</keyword>
<dbReference type="PROSITE" id="PS50026">
    <property type="entry name" value="EGF_3"/>
    <property type="match status" value="2"/>
</dbReference>
<dbReference type="PRINTS" id="PR00109">
    <property type="entry name" value="TYRKINASE"/>
</dbReference>
<feature type="domain" description="EGF-like" evidence="14">
    <location>
        <begin position="113"/>
        <end position="152"/>
    </location>
</feature>
<dbReference type="PANTHER" id="PTHR48071:SF18">
    <property type="entry name" value="DELETED IN MALIGNANT BRAIN TUMORS 1 PROTEIN-RELATED"/>
    <property type="match status" value="1"/>
</dbReference>
<dbReference type="PRINTS" id="PR00258">
    <property type="entry name" value="SPERACTRCPTR"/>
</dbReference>
<feature type="disulfide bond" evidence="11">
    <location>
        <begin position="605"/>
        <end position="615"/>
    </location>
</feature>
<dbReference type="AlphaFoldDB" id="A0AAN0JAR7"/>
<keyword evidence="12" id="KW-1133">Transmembrane helix</keyword>
<evidence type="ECO:0000313" key="17">
    <source>
        <dbReference type="Proteomes" id="UP000007879"/>
    </source>
</evidence>
<dbReference type="PROSITE" id="PS50287">
    <property type="entry name" value="SRCR_2"/>
    <property type="match status" value="4"/>
</dbReference>
<sequence length="1022" mass="110421">MCSSGSWEPDLDGGIPVPVSGLIDIPTRTDCLLCNHTFGNDRCQACDSSCNTGLRRCVGLQTNCCSYFSPTDQCTTQCPTNFNASASDGFICICNNSCEAGYTLNTTTCTCSLSNICELSPCQNGGNCTLVSAPSNYTCDCTGTSYQGINCSILIRCIDGSIRLVDGTNSSEGRVEVCSGGVWGTVCDDYWDNTDAGVVCRQLGYDSGTAFDSAYFGQGTGSIVMDDVQCVGTESYLTNCTHTIEHRCDHYEDAGVRCVFCNNSCEAGYTLNATCTCLFSNICELSPCQNEGSCTLVSAPSNYTCDCTGTGYQGINCSICICCIDGSIRLVGGTNSKEGRVEVCSGGVWGTVCDDYWDSTDATVVCRQLGYGSGTAFDSAYFGQGTEAIVMDDVDCNGTESYLTNCTHTTEHNCVHSEDAGVRCVLCITGSIRIVNGSHDWEGRVEVCVSESWGTVCDDLWDSTEAAVVCRQLGWGTSGTALSNAYFGEGTGRILLDNVRCLGTEQLLTNCAHSTTHNCGHDEDAGVICNVCTPGTVRLVDESNSIEGRVELCHNGRWGTVCDDYWDNTDASVVCRQLGYDSGTAFDSAYFGQGTGTIVMNEVHCNGTESYLTNCTHTMNHNCNHSEDAGVRCGFINTSTAPPSNQLASILIPGTITICLLSLVVFAVVLSIACFIKKKRSHEQLTIKITSNSCLSLESTNKNVYTCNRNIEISPEYMTQLSSCIISSSSISMQETAGQGEFGIVYRGVMTTENEMSQAVAVKTLKGFYNKNDIDSLLDECIIMMSFDNLNVLPLIGVCLDLGPAPCIVMPFMSRGSLLSYLKKERLNLTVADTSEEDIVLNVRKRLLSICLQVANGMSYLASQRFIHRDLAARNCMIDGDGIIKVADFGLSEDIYDQNYFRQLKDSSSTIKLPLKWMAIESIHDGLFSEKSDVWSYGVLCWEVFSLGRMPYPGLDPVGVVELLDAGGRLQNPNNEACSQEIYSLMMSCWSESPDDRLVFSDLVSSVNALIEPLADYVSGLL</sequence>
<evidence type="ECO:0000256" key="10">
    <source>
        <dbReference type="PROSITE-ProRule" id="PRU00076"/>
    </source>
</evidence>
<reference evidence="16" key="2">
    <citation type="submission" date="2024-06" db="UniProtKB">
        <authorList>
            <consortium name="EnsemblMetazoa"/>
        </authorList>
    </citation>
    <scope>IDENTIFICATION</scope>
</reference>
<feature type="domain" description="SRCR" evidence="15">
    <location>
        <begin position="162"/>
        <end position="259"/>
    </location>
</feature>
<dbReference type="PROSITE" id="PS50011">
    <property type="entry name" value="PROTEIN_KINASE_DOM"/>
    <property type="match status" value="1"/>
</dbReference>
<dbReference type="RefSeq" id="XP_019853773.1">
    <property type="nucleotide sequence ID" value="XM_019998214.1"/>
</dbReference>
<dbReference type="FunFam" id="1.10.510.10:FF:000554">
    <property type="entry name" value="Predicted protein"/>
    <property type="match status" value="1"/>
</dbReference>
<dbReference type="SMART" id="SM00202">
    <property type="entry name" value="SR"/>
    <property type="match status" value="4"/>
</dbReference>
<organism evidence="16 17">
    <name type="scientific">Amphimedon queenslandica</name>
    <name type="common">Sponge</name>
    <dbReference type="NCBI Taxonomy" id="400682"/>
    <lineage>
        <taxon>Eukaryota</taxon>
        <taxon>Metazoa</taxon>
        <taxon>Porifera</taxon>
        <taxon>Demospongiae</taxon>
        <taxon>Heteroscleromorpha</taxon>
        <taxon>Haplosclerida</taxon>
        <taxon>Niphatidae</taxon>
        <taxon>Amphimedon</taxon>
    </lineage>
</organism>
<feature type="disulfide bond" evidence="10">
    <location>
        <begin position="288"/>
        <end position="305"/>
    </location>
</feature>
<dbReference type="Gene3D" id="3.10.250.10">
    <property type="entry name" value="SRCR-like domain"/>
    <property type="match status" value="4"/>
</dbReference>
<dbReference type="CDD" id="cd00192">
    <property type="entry name" value="PTKc"/>
    <property type="match status" value="1"/>
</dbReference>
<evidence type="ECO:0000259" key="15">
    <source>
        <dbReference type="PROSITE" id="PS50287"/>
    </source>
</evidence>
<dbReference type="PANTHER" id="PTHR48071">
    <property type="entry name" value="SRCR DOMAIN-CONTAINING PROTEIN"/>
    <property type="match status" value="1"/>
</dbReference>
<evidence type="ECO:0000256" key="12">
    <source>
        <dbReference type="SAM" id="Phobius"/>
    </source>
</evidence>
<feature type="disulfide bond" evidence="11">
    <location>
        <begin position="230"/>
        <end position="240"/>
    </location>
</feature>
<keyword evidence="12" id="KW-0812">Transmembrane</keyword>
<keyword evidence="7" id="KW-0829">Tyrosine-protein kinase</keyword>
<dbReference type="SUPFAM" id="SSF56487">
    <property type="entry name" value="SRCR-like"/>
    <property type="match status" value="4"/>
</dbReference>
<dbReference type="InterPro" id="IPR020635">
    <property type="entry name" value="Tyr_kinase_cat_dom"/>
</dbReference>
<feature type="domain" description="SRCR" evidence="15">
    <location>
        <begin position="537"/>
        <end position="634"/>
    </location>
</feature>
<keyword evidence="8 11" id="KW-1015">Disulfide bond</keyword>
<dbReference type="InterPro" id="IPR008266">
    <property type="entry name" value="Tyr_kinase_AS"/>
</dbReference>
<evidence type="ECO:0000256" key="3">
    <source>
        <dbReference type="ARBA" id="ARBA00022737"/>
    </source>
</evidence>
<reference evidence="17" key="1">
    <citation type="journal article" date="2010" name="Nature">
        <title>The Amphimedon queenslandica genome and the evolution of animal complexity.</title>
        <authorList>
            <person name="Srivastava M."/>
            <person name="Simakov O."/>
            <person name="Chapman J."/>
            <person name="Fahey B."/>
            <person name="Gauthier M.E."/>
            <person name="Mitros T."/>
            <person name="Richards G.S."/>
            <person name="Conaco C."/>
            <person name="Dacre M."/>
            <person name="Hellsten U."/>
            <person name="Larroux C."/>
            <person name="Putnam N.H."/>
            <person name="Stanke M."/>
            <person name="Adamska M."/>
            <person name="Darling A."/>
            <person name="Degnan S.M."/>
            <person name="Oakley T.H."/>
            <person name="Plachetzki D.C."/>
            <person name="Zhai Y."/>
            <person name="Adamski M."/>
            <person name="Calcino A."/>
            <person name="Cummins S.F."/>
            <person name="Goodstein D.M."/>
            <person name="Harris C."/>
            <person name="Jackson D.J."/>
            <person name="Leys S.P."/>
            <person name="Shu S."/>
            <person name="Woodcroft B.J."/>
            <person name="Vervoort M."/>
            <person name="Kosik K.S."/>
            <person name="Manning G."/>
            <person name="Degnan B.M."/>
            <person name="Rokhsar D.S."/>
        </authorList>
    </citation>
    <scope>NUCLEOTIDE SEQUENCE [LARGE SCALE GENOMIC DNA]</scope>
</reference>
<feature type="disulfide bond" evidence="10">
    <location>
        <begin position="122"/>
        <end position="139"/>
    </location>
</feature>
<evidence type="ECO:0000256" key="7">
    <source>
        <dbReference type="ARBA" id="ARBA00023137"/>
    </source>
</evidence>
<feature type="disulfide bond" evidence="11">
    <location>
        <begin position="396"/>
        <end position="406"/>
    </location>
</feature>
<dbReference type="SMART" id="SM00219">
    <property type="entry name" value="TyrKc"/>
    <property type="match status" value="1"/>
</dbReference>
<dbReference type="GO" id="GO:0016020">
    <property type="term" value="C:membrane"/>
    <property type="evidence" value="ECO:0007669"/>
    <property type="project" value="InterPro"/>
</dbReference>
<keyword evidence="6" id="KW-0067">ATP-binding</keyword>
<protein>
    <recommendedName>
        <fullName evidence="18">Receptor protein-tyrosine kinase</fullName>
    </recommendedName>
</protein>
<dbReference type="GO" id="GO:0004713">
    <property type="term" value="F:protein tyrosine kinase activity"/>
    <property type="evidence" value="ECO:0007669"/>
    <property type="project" value="UniProtKB-KW"/>
</dbReference>
<keyword evidence="2" id="KW-0732">Signal</keyword>
<dbReference type="SMART" id="SM00181">
    <property type="entry name" value="EGF"/>
    <property type="match status" value="2"/>
</dbReference>
<dbReference type="Gene3D" id="1.10.510.10">
    <property type="entry name" value="Transferase(Phosphotransferase) domain 1"/>
    <property type="match status" value="1"/>
</dbReference>
<dbReference type="InterPro" id="IPR036772">
    <property type="entry name" value="SRCR-like_dom_sf"/>
</dbReference>
<dbReference type="Pfam" id="PF07714">
    <property type="entry name" value="PK_Tyr_Ser-Thr"/>
    <property type="match status" value="1"/>
</dbReference>
<dbReference type="FunFam" id="3.10.250.10:FF:000011">
    <property type="entry name" value="Scavenger receptor class A member 5"/>
    <property type="match status" value="3"/>
</dbReference>
<evidence type="ECO:0000256" key="9">
    <source>
        <dbReference type="ARBA" id="ARBA00023180"/>
    </source>
</evidence>
<dbReference type="FunFam" id="3.10.250.10:FF:000006">
    <property type="entry name" value="neurotrypsin isoform X2"/>
    <property type="match status" value="1"/>
</dbReference>
<proteinExistence type="predicted"/>
<evidence type="ECO:0000256" key="6">
    <source>
        <dbReference type="ARBA" id="ARBA00022840"/>
    </source>
</evidence>